<keyword evidence="2 4" id="KW-0732">Signal</keyword>
<dbReference type="OrthoDB" id="7453750at2759"/>
<dbReference type="AlphaFoldDB" id="A0A7E5VMN9"/>
<evidence type="ECO:0000313" key="6">
    <source>
        <dbReference type="RefSeq" id="XP_026729570.1"/>
    </source>
</evidence>
<evidence type="ECO:0000256" key="2">
    <source>
        <dbReference type="ARBA" id="ARBA00022729"/>
    </source>
</evidence>
<accession>A0A7E5VMN9</accession>
<dbReference type="PROSITE" id="PS00233">
    <property type="entry name" value="CHIT_BIND_RR_1"/>
    <property type="match status" value="1"/>
</dbReference>
<evidence type="ECO:0000256" key="4">
    <source>
        <dbReference type="SAM" id="SignalP"/>
    </source>
</evidence>
<feature type="chain" id="PRO_5029012590" evidence="4">
    <location>
        <begin position="18"/>
        <end position="440"/>
    </location>
</feature>
<dbReference type="InterPro" id="IPR050468">
    <property type="entry name" value="Cuticle_Struct_Prot"/>
</dbReference>
<keyword evidence="5" id="KW-1185">Reference proteome</keyword>
<dbReference type="Pfam" id="PF00379">
    <property type="entry name" value="Chitin_bind_4"/>
    <property type="match status" value="2"/>
</dbReference>
<dbReference type="PANTHER" id="PTHR10380:SF241">
    <property type="entry name" value="CUTICULAR PROTEIN 47EG-RELATED"/>
    <property type="match status" value="1"/>
</dbReference>
<evidence type="ECO:0000256" key="1">
    <source>
        <dbReference type="ARBA" id="ARBA00022460"/>
    </source>
</evidence>
<organism evidence="5 6">
    <name type="scientific">Trichoplusia ni</name>
    <name type="common">Cabbage looper</name>
    <dbReference type="NCBI Taxonomy" id="7111"/>
    <lineage>
        <taxon>Eukaryota</taxon>
        <taxon>Metazoa</taxon>
        <taxon>Ecdysozoa</taxon>
        <taxon>Arthropoda</taxon>
        <taxon>Hexapoda</taxon>
        <taxon>Insecta</taxon>
        <taxon>Pterygota</taxon>
        <taxon>Neoptera</taxon>
        <taxon>Endopterygota</taxon>
        <taxon>Lepidoptera</taxon>
        <taxon>Glossata</taxon>
        <taxon>Ditrysia</taxon>
        <taxon>Noctuoidea</taxon>
        <taxon>Noctuidae</taxon>
        <taxon>Plusiinae</taxon>
        <taxon>Trichoplusia</taxon>
    </lineage>
</organism>
<gene>
    <name evidence="6" type="primary">LOC113495161</name>
</gene>
<dbReference type="PRINTS" id="PR00947">
    <property type="entry name" value="CUTICLE"/>
</dbReference>
<dbReference type="GO" id="GO:0008010">
    <property type="term" value="F:structural constituent of chitin-based larval cuticle"/>
    <property type="evidence" value="ECO:0007669"/>
    <property type="project" value="TreeGrafter"/>
</dbReference>
<evidence type="ECO:0000313" key="5">
    <source>
        <dbReference type="Proteomes" id="UP000322000"/>
    </source>
</evidence>
<dbReference type="PANTHER" id="PTHR10380">
    <property type="entry name" value="CUTICLE PROTEIN"/>
    <property type="match status" value="1"/>
</dbReference>
<protein>
    <submittedName>
        <fullName evidence="6">Uncharacterized protein LOC113495161</fullName>
    </submittedName>
</protein>
<dbReference type="GO" id="GO:0062129">
    <property type="term" value="C:chitin-based extracellular matrix"/>
    <property type="evidence" value="ECO:0007669"/>
    <property type="project" value="TreeGrafter"/>
</dbReference>
<dbReference type="RefSeq" id="XP_026729570.1">
    <property type="nucleotide sequence ID" value="XM_026873769.1"/>
</dbReference>
<reference evidence="6" key="1">
    <citation type="submission" date="2025-08" db="UniProtKB">
        <authorList>
            <consortium name="RefSeq"/>
        </authorList>
    </citation>
    <scope>IDENTIFICATION</scope>
</reference>
<name>A0A7E5VMN9_TRINI</name>
<sequence length="440" mass="48984">MLRLISSLLVFSALSAAFPFPIPAAPVIPPLPVIPTKFPFVPGATPIIPGAVPFAPVARPALPGLNNPYYNYAGGPAVPIVTYSSEHGLDGTYAFSFSTADGKQAQESGYLKDAYIDNSGNPQGTQVVQGSYAYVAPDGTPIQVSYVADENGNCLEVSIKKIYPHPQILLDPRYWICFRPSGVHIPADGRATAPIFDKAKQIFDPSYNRYDPYYNRNKINTYGQYNNRAYDPRYPYDPAKYNPYYNNYKPYEIAGQNIPGVSTNCIIALLLYYKQVSWNFTRCNMKCVFLLVVLVGAAYADVSGFQPFQQQTLYQQQPQQQAQYTTEPIPIIRQEQILNPDGSYKWSYETGNGISAEEQGYVKNQGVPEQEAQVAQGQYQYTAPDGQVIQLQYLADENGFQPQGAHIPTSPPIPREIQASLDHLATLRPPTQENREYIRT</sequence>
<dbReference type="InParanoid" id="A0A7E5VMN9"/>
<dbReference type="Proteomes" id="UP000322000">
    <property type="component" value="Chromosome 6"/>
</dbReference>
<evidence type="ECO:0000256" key="3">
    <source>
        <dbReference type="PROSITE-ProRule" id="PRU00497"/>
    </source>
</evidence>
<keyword evidence="1 3" id="KW-0193">Cuticle</keyword>
<feature type="signal peptide" evidence="4">
    <location>
        <begin position="1"/>
        <end position="17"/>
    </location>
</feature>
<dbReference type="InterPro" id="IPR000618">
    <property type="entry name" value="Insect_cuticle"/>
</dbReference>
<proteinExistence type="predicted"/>
<dbReference type="GeneID" id="113495161"/>
<dbReference type="InterPro" id="IPR031311">
    <property type="entry name" value="CHIT_BIND_RR_consensus"/>
</dbReference>
<dbReference type="KEGG" id="tnl:113495161"/>
<dbReference type="PROSITE" id="PS51155">
    <property type="entry name" value="CHIT_BIND_RR_2"/>
    <property type="match status" value="2"/>
</dbReference>